<dbReference type="Gene3D" id="1.10.8.350">
    <property type="entry name" value="Bacterial muramidase"/>
    <property type="match status" value="1"/>
</dbReference>
<dbReference type="InterPro" id="IPR011970">
    <property type="entry name" value="MltB_2"/>
</dbReference>
<gene>
    <name evidence="2" type="ORF">METZ01_LOCUS76939</name>
</gene>
<protein>
    <recommendedName>
        <fullName evidence="1">Transglycosylase SLT domain-containing protein</fullName>
    </recommendedName>
</protein>
<evidence type="ECO:0000313" key="2">
    <source>
        <dbReference type="EMBL" id="SVA24085.1"/>
    </source>
</evidence>
<feature type="domain" description="Transglycosylase SLT" evidence="1">
    <location>
        <begin position="36"/>
        <end position="344"/>
    </location>
</feature>
<dbReference type="PANTHER" id="PTHR30163">
    <property type="entry name" value="MEMBRANE-BOUND LYTIC MUREIN TRANSGLYCOSYLASE B"/>
    <property type="match status" value="1"/>
</dbReference>
<dbReference type="InterPro" id="IPR043426">
    <property type="entry name" value="MltB-like"/>
</dbReference>
<evidence type="ECO:0000259" key="1">
    <source>
        <dbReference type="Pfam" id="PF13406"/>
    </source>
</evidence>
<accession>A0A381U759</accession>
<dbReference type="GO" id="GO:0008933">
    <property type="term" value="F:peptidoglycan lytic transglycosylase activity"/>
    <property type="evidence" value="ECO:0007669"/>
    <property type="project" value="TreeGrafter"/>
</dbReference>
<organism evidence="2">
    <name type="scientific">marine metagenome</name>
    <dbReference type="NCBI Taxonomy" id="408172"/>
    <lineage>
        <taxon>unclassified sequences</taxon>
        <taxon>metagenomes</taxon>
        <taxon>ecological metagenomes</taxon>
    </lineage>
</organism>
<name>A0A381U759_9ZZZZ</name>
<dbReference type="NCBIfam" id="TIGR02283">
    <property type="entry name" value="MltB_2"/>
    <property type="match status" value="1"/>
</dbReference>
<dbReference type="PANTHER" id="PTHR30163:SF8">
    <property type="entry name" value="LYTIC MUREIN TRANSGLYCOSYLASE"/>
    <property type="match status" value="1"/>
</dbReference>
<dbReference type="EMBL" id="UINC01005872">
    <property type="protein sequence ID" value="SVA24085.1"/>
    <property type="molecule type" value="Genomic_DNA"/>
</dbReference>
<proteinExistence type="predicted"/>
<dbReference type="Gene3D" id="1.10.530.10">
    <property type="match status" value="1"/>
</dbReference>
<dbReference type="AlphaFoldDB" id="A0A381U759"/>
<dbReference type="InterPro" id="IPR031304">
    <property type="entry name" value="SLT_2"/>
</dbReference>
<dbReference type="SUPFAM" id="SSF53955">
    <property type="entry name" value="Lysozyme-like"/>
    <property type="match status" value="1"/>
</dbReference>
<reference evidence="2" key="1">
    <citation type="submission" date="2018-05" db="EMBL/GenBank/DDBJ databases">
        <authorList>
            <person name="Lanie J.A."/>
            <person name="Ng W.-L."/>
            <person name="Kazmierczak K.M."/>
            <person name="Andrzejewski T.M."/>
            <person name="Davidsen T.M."/>
            <person name="Wayne K.J."/>
            <person name="Tettelin H."/>
            <person name="Glass J.I."/>
            <person name="Rusch D."/>
            <person name="Podicherti R."/>
            <person name="Tsui H.-C.T."/>
            <person name="Winkler M.E."/>
        </authorList>
    </citation>
    <scope>NUCLEOTIDE SEQUENCE</scope>
</reference>
<sequence>MKLKFFSIFLFFCILINFNLVAADCKKPQMPSDAEWQNWLSEIKKEALDLGISKKTINNELKGILPQKKIIMRDRCQPESTITLAEYLYYRVDKARIIGGKNMLKKYHKELSLIGNHFGIQPRFLVALLGMESYYGKNQGVIRTIEAVATLAFDRRRSSFYKKQLFASLQIIDQKLVPSDQLQGSWGGAIGMTQMIPTTFLESGYDWDGNGVDIWNSYEDAFASAANYLTSLDKNPWLIHSTWGREVQPPSNIDSFYDDLKQDNPKGCGAVKSRSIPKSLLEWSELGFLDINGNKLPSRQNLEARLIAPDGLKGRIFLVYPNYKNILYYNCSSYYAISIGLLSDKIIN</sequence>
<dbReference type="Pfam" id="PF13406">
    <property type="entry name" value="SLT_2"/>
    <property type="match status" value="1"/>
</dbReference>
<dbReference type="InterPro" id="IPR023346">
    <property type="entry name" value="Lysozyme-like_dom_sf"/>
</dbReference>
<dbReference type="GO" id="GO:0009253">
    <property type="term" value="P:peptidoglycan catabolic process"/>
    <property type="evidence" value="ECO:0007669"/>
    <property type="project" value="TreeGrafter"/>
</dbReference>